<keyword evidence="3" id="KW-1185">Reference proteome</keyword>
<dbReference type="Gene3D" id="4.10.1240.10">
    <property type="entry name" value="GPCR, family 2, extracellular hormone receptor domain"/>
    <property type="match status" value="1"/>
</dbReference>
<evidence type="ECO:0000313" key="2">
    <source>
        <dbReference type="EMBL" id="GCC28184.1"/>
    </source>
</evidence>
<dbReference type="GO" id="GO:0016020">
    <property type="term" value="C:membrane"/>
    <property type="evidence" value="ECO:0007669"/>
    <property type="project" value="InterPro"/>
</dbReference>
<dbReference type="STRING" id="137246.A0A401SCW0"/>
<dbReference type="EMBL" id="BEZZ01000194">
    <property type="protein sequence ID" value="GCC28184.1"/>
    <property type="molecule type" value="Genomic_DNA"/>
</dbReference>
<evidence type="ECO:0000259" key="1">
    <source>
        <dbReference type="Pfam" id="PF24528"/>
    </source>
</evidence>
<evidence type="ECO:0000313" key="3">
    <source>
        <dbReference type="Proteomes" id="UP000287033"/>
    </source>
</evidence>
<reference evidence="2 3" key="1">
    <citation type="journal article" date="2018" name="Nat. Ecol. Evol.">
        <title>Shark genomes provide insights into elasmobranch evolution and the origin of vertebrates.</title>
        <authorList>
            <person name="Hara Y"/>
            <person name="Yamaguchi K"/>
            <person name="Onimaru K"/>
            <person name="Kadota M"/>
            <person name="Koyanagi M"/>
            <person name="Keeley SD"/>
            <person name="Tatsumi K"/>
            <person name="Tanaka K"/>
            <person name="Motone F"/>
            <person name="Kageyama Y"/>
            <person name="Nozu R"/>
            <person name="Adachi N"/>
            <person name="Nishimura O"/>
            <person name="Nakagawa R"/>
            <person name="Tanegashima C"/>
            <person name="Kiyatake I"/>
            <person name="Matsumoto R"/>
            <person name="Murakumo K"/>
            <person name="Nishida K"/>
            <person name="Terakita A"/>
            <person name="Kuratani S"/>
            <person name="Sato K"/>
            <person name="Hyodo S Kuraku.S."/>
        </authorList>
    </citation>
    <scope>NUCLEOTIDE SEQUENCE [LARGE SCALE GENOMIC DNA]</scope>
</reference>
<gene>
    <name evidence="2" type="ORF">chiPu_0006612</name>
</gene>
<dbReference type="InterPro" id="IPR036445">
    <property type="entry name" value="GPCR_2_extracell_dom_sf"/>
</dbReference>
<protein>
    <recommendedName>
        <fullName evidence="1">Adhesion G-protein coupled receptor F3 Ig-like domain-containing protein</fullName>
    </recommendedName>
</protein>
<proteinExistence type="predicted"/>
<dbReference type="InterPro" id="IPR056274">
    <property type="entry name" value="Ig_ADGRF3"/>
</dbReference>
<feature type="domain" description="Adhesion G-protein coupled receptor F3 Ig-like" evidence="1">
    <location>
        <begin position="99"/>
        <end position="154"/>
    </location>
</feature>
<sequence length="227" mass="25877">MMITVYPETIYYRKPLRINCTINDKVESVNWFIKGPKDKEKAIISSRHYNFVNDPISTSNLEINATSMWKGRYYCYFYFANGSMIHEATGDSNIVLLPEEITTIPSQYSIERNETIPVKCCIKDDGENYTVTLEARGSSENEASCKNENSDGYSWQTTTAGQYAESKDTCAEGSVGKIVRFCKEDGEWDKVFLNCTDKALIKLLTLAQVIFNVGFDEIYLPNYEKIS</sequence>
<dbReference type="Pfam" id="PF24528">
    <property type="entry name" value="Ig_ADGRF3"/>
    <property type="match status" value="1"/>
</dbReference>
<dbReference type="Proteomes" id="UP000287033">
    <property type="component" value="Unassembled WGS sequence"/>
</dbReference>
<organism evidence="2 3">
    <name type="scientific">Chiloscyllium punctatum</name>
    <name type="common">Brownbanded bambooshark</name>
    <name type="synonym">Hemiscyllium punctatum</name>
    <dbReference type="NCBI Taxonomy" id="137246"/>
    <lineage>
        <taxon>Eukaryota</taxon>
        <taxon>Metazoa</taxon>
        <taxon>Chordata</taxon>
        <taxon>Craniata</taxon>
        <taxon>Vertebrata</taxon>
        <taxon>Chondrichthyes</taxon>
        <taxon>Elasmobranchii</taxon>
        <taxon>Galeomorphii</taxon>
        <taxon>Galeoidea</taxon>
        <taxon>Orectolobiformes</taxon>
        <taxon>Hemiscylliidae</taxon>
        <taxon>Chiloscyllium</taxon>
    </lineage>
</organism>
<name>A0A401SCW0_CHIPU</name>
<dbReference type="GO" id="GO:0004930">
    <property type="term" value="F:G protein-coupled receptor activity"/>
    <property type="evidence" value="ECO:0007669"/>
    <property type="project" value="InterPro"/>
</dbReference>
<comment type="caution">
    <text evidence="2">The sequence shown here is derived from an EMBL/GenBank/DDBJ whole genome shotgun (WGS) entry which is preliminary data.</text>
</comment>
<dbReference type="AlphaFoldDB" id="A0A401SCW0"/>
<dbReference type="OrthoDB" id="10040049at2759"/>
<accession>A0A401SCW0</accession>